<keyword evidence="3" id="KW-1003">Cell membrane</keyword>
<dbReference type="InterPro" id="IPR018704">
    <property type="entry name" value="SecYEG/CpoB_TPR"/>
</dbReference>
<dbReference type="EMBL" id="CP034086">
    <property type="protein sequence ID" value="AZG76697.1"/>
    <property type="molecule type" value="Genomic_DNA"/>
</dbReference>
<dbReference type="KEGG" id="mros:EHO51_08155"/>
<feature type="region of interest" description="Disordered" evidence="8">
    <location>
        <begin position="213"/>
        <end position="261"/>
    </location>
</feature>
<dbReference type="AlphaFoldDB" id="A0A3G8M4Q7"/>
<keyword evidence="6 9" id="KW-0472">Membrane</keyword>
<feature type="transmembrane region" description="Helical" evidence="9">
    <location>
        <begin position="24"/>
        <end position="45"/>
    </location>
</feature>
<evidence type="ECO:0000256" key="9">
    <source>
        <dbReference type="SAM" id="Phobius"/>
    </source>
</evidence>
<evidence type="ECO:0000259" key="10">
    <source>
        <dbReference type="Pfam" id="PF09976"/>
    </source>
</evidence>
<sequence>MSDIFHEVDEDVRRDKAADLWRRYHTPILIFAVLIVAATGAWSYYQTNRQKTAEAANARFEAAIALANEGKAQEAAAAFDAVAKDAPKGYATLARIRAAELREDRARALQELEAIADDKNVDKLNQEVALLRAALIILESGDRQKMERALGPMMTSNGAFRFSAQELNGLDALANDDFEEAERDFNILLSDRDAPQSVRQRAAAYQGLLHAKRGPKPAAAPTAGAGGAASGGNVTVTPVIEPEQEGAAPSGEAPFEVKPSK</sequence>
<evidence type="ECO:0000313" key="12">
    <source>
        <dbReference type="Proteomes" id="UP000273982"/>
    </source>
</evidence>
<dbReference type="GO" id="GO:0005886">
    <property type="term" value="C:plasma membrane"/>
    <property type="evidence" value="ECO:0007669"/>
    <property type="project" value="UniProtKB-SubCell"/>
</dbReference>
<dbReference type="GO" id="GO:0044877">
    <property type="term" value="F:protein-containing complex binding"/>
    <property type="evidence" value="ECO:0007669"/>
    <property type="project" value="InterPro"/>
</dbReference>
<dbReference type="Pfam" id="PF09976">
    <property type="entry name" value="TPR_21"/>
    <property type="match status" value="1"/>
</dbReference>
<dbReference type="RefSeq" id="WP_124738466.1">
    <property type="nucleotide sequence ID" value="NZ_CP034086.1"/>
</dbReference>
<comment type="subcellular location">
    <subcellularLocation>
        <location evidence="2">Cell membrane</location>
    </subcellularLocation>
    <subcellularLocation>
        <location evidence="1">Membrane</location>
        <topology evidence="1">Single-pass membrane protein</topology>
    </subcellularLocation>
</comment>
<evidence type="ECO:0000256" key="1">
    <source>
        <dbReference type="ARBA" id="ARBA00004167"/>
    </source>
</evidence>
<keyword evidence="7" id="KW-0143">Chaperone</keyword>
<evidence type="ECO:0000313" key="11">
    <source>
        <dbReference type="EMBL" id="AZG76697.1"/>
    </source>
</evidence>
<organism evidence="11 12">
    <name type="scientific">Methylocystis rosea</name>
    <dbReference type="NCBI Taxonomy" id="173366"/>
    <lineage>
        <taxon>Bacteria</taxon>
        <taxon>Pseudomonadati</taxon>
        <taxon>Pseudomonadota</taxon>
        <taxon>Alphaproteobacteria</taxon>
        <taxon>Hyphomicrobiales</taxon>
        <taxon>Methylocystaceae</taxon>
        <taxon>Methylocystis</taxon>
    </lineage>
</organism>
<keyword evidence="5 9" id="KW-1133">Transmembrane helix</keyword>
<feature type="domain" description="Ancillary SecYEG translocon subunit/Cell division coordinator CpoB TPR" evidence="10">
    <location>
        <begin position="21"/>
        <end position="189"/>
    </location>
</feature>
<evidence type="ECO:0000256" key="6">
    <source>
        <dbReference type="ARBA" id="ARBA00023136"/>
    </source>
</evidence>
<name>A0A3G8M4Q7_9HYPH</name>
<proteinExistence type="predicted"/>
<gene>
    <name evidence="11" type="ORF">EHO51_08155</name>
</gene>
<evidence type="ECO:0000256" key="8">
    <source>
        <dbReference type="SAM" id="MobiDB-lite"/>
    </source>
</evidence>
<evidence type="ECO:0000256" key="7">
    <source>
        <dbReference type="ARBA" id="ARBA00023186"/>
    </source>
</evidence>
<dbReference type="InterPro" id="IPR026039">
    <property type="entry name" value="YfgM"/>
</dbReference>
<evidence type="ECO:0000256" key="3">
    <source>
        <dbReference type="ARBA" id="ARBA00022475"/>
    </source>
</evidence>
<reference evidence="11 12" key="1">
    <citation type="submission" date="2018-11" db="EMBL/GenBank/DDBJ databases">
        <title>Genome squencing of methanotrophic bacteria isolated from alkaline groundwater in Korea.</title>
        <authorList>
            <person name="Nguyen L.N."/>
        </authorList>
    </citation>
    <scope>NUCLEOTIDE SEQUENCE [LARGE SCALE GENOMIC DNA]</scope>
    <source>
        <strain evidence="11 12">GW6</strain>
    </source>
</reference>
<dbReference type="PANTHER" id="PTHR38035:SF1">
    <property type="entry name" value="ANCILLARY SECYEG TRANSLOCON SUBUNIT"/>
    <property type="match status" value="1"/>
</dbReference>
<dbReference type="PANTHER" id="PTHR38035">
    <property type="entry name" value="UPF0070 PROTEIN YFGM"/>
    <property type="match status" value="1"/>
</dbReference>
<keyword evidence="4 9" id="KW-0812">Transmembrane</keyword>
<accession>A0A3G8M4Q7</accession>
<evidence type="ECO:0000256" key="5">
    <source>
        <dbReference type="ARBA" id="ARBA00022989"/>
    </source>
</evidence>
<evidence type="ECO:0000256" key="4">
    <source>
        <dbReference type="ARBA" id="ARBA00022692"/>
    </source>
</evidence>
<evidence type="ECO:0000256" key="2">
    <source>
        <dbReference type="ARBA" id="ARBA00004236"/>
    </source>
</evidence>
<dbReference type="Proteomes" id="UP000273982">
    <property type="component" value="Chromosome"/>
</dbReference>
<protein>
    <recommendedName>
        <fullName evidence="10">Ancillary SecYEG translocon subunit/Cell division coordinator CpoB TPR domain-containing protein</fullName>
    </recommendedName>
</protein>